<dbReference type="GO" id="GO:0006086">
    <property type="term" value="P:pyruvate decarboxylation to acetyl-CoA"/>
    <property type="evidence" value="ECO:0007669"/>
    <property type="project" value="TreeGrafter"/>
</dbReference>
<dbReference type="FunFam" id="3.30.559.10:FF:000004">
    <property type="entry name" value="Acetyltransferase component of pyruvate dehydrogenase complex"/>
    <property type="match status" value="1"/>
</dbReference>
<evidence type="ECO:0000313" key="13">
    <source>
        <dbReference type="EMBL" id="VVE43499.1"/>
    </source>
</evidence>
<evidence type="ECO:0000256" key="8">
    <source>
        <dbReference type="ARBA" id="ARBA00025211"/>
    </source>
</evidence>
<evidence type="ECO:0000256" key="4">
    <source>
        <dbReference type="ARBA" id="ARBA00022679"/>
    </source>
</evidence>
<comment type="cofactor">
    <cofactor evidence="1 10">
        <name>(R)-lipoate</name>
        <dbReference type="ChEBI" id="CHEBI:83088"/>
    </cofactor>
</comment>
<dbReference type="PANTHER" id="PTHR43178:SF2">
    <property type="entry name" value="DIHYDROLIPOYLLYSINE-RESIDUE ACETYLTRANSFERASE COMPONENT OF PYRUVATE DEHYDROGENASE COMPLEX"/>
    <property type="match status" value="1"/>
</dbReference>
<protein>
    <recommendedName>
        <fullName evidence="10">Dihydrolipoamide acetyltransferase component of pyruvate dehydrogenase complex</fullName>
        <ecNumber evidence="10">2.3.1.-</ecNumber>
    </recommendedName>
</protein>
<dbReference type="PROSITE" id="PS50968">
    <property type="entry name" value="BIOTINYL_LIPOYL"/>
    <property type="match status" value="2"/>
</dbReference>
<dbReference type="Pfam" id="PF00364">
    <property type="entry name" value="Biotin_lipoyl"/>
    <property type="match status" value="2"/>
</dbReference>
<dbReference type="InterPro" id="IPR004167">
    <property type="entry name" value="PSBD"/>
</dbReference>
<gene>
    <name evidence="13" type="ORF">PTE30175_04182</name>
</gene>
<evidence type="ECO:0000256" key="3">
    <source>
        <dbReference type="ARBA" id="ARBA00011484"/>
    </source>
</evidence>
<reference evidence="13 14" key="1">
    <citation type="submission" date="2019-08" db="EMBL/GenBank/DDBJ databases">
        <authorList>
            <person name="Peeters C."/>
        </authorList>
    </citation>
    <scope>NUCLEOTIDE SEQUENCE [LARGE SCALE GENOMIC DNA]</scope>
    <source>
        <strain evidence="13 14">LMG 30175</strain>
    </source>
</reference>
<dbReference type="Gene3D" id="4.10.320.10">
    <property type="entry name" value="E3-binding domain"/>
    <property type="match status" value="1"/>
</dbReference>
<dbReference type="InterPro" id="IPR011053">
    <property type="entry name" value="Single_hybrid_motif"/>
</dbReference>
<evidence type="ECO:0000259" key="12">
    <source>
        <dbReference type="PROSITE" id="PS51826"/>
    </source>
</evidence>
<dbReference type="Pfam" id="PF00198">
    <property type="entry name" value="2-oxoacid_dh"/>
    <property type="match status" value="1"/>
</dbReference>
<keyword evidence="7 10" id="KW-0012">Acyltransferase</keyword>
<dbReference type="Gene3D" id="3.30.559.10">
    <property type="entry name" value="Chloramphenicol acetyltransferase-like domain"/>
    <property type="match status" value="1"/>
</dbReference>
<dbReference type="PROSITE" id="PS00189">
    <property type="entry name" value="LIPOYL"/>
    <property type="match status" value="2"/>
</dbReference>
<evidence type="ECO:0000256" key="7">
    <source>
        <dbReference type="ARBA" id="ARBA00023315"/>
    </source>
</evidence>
<evidence type="ECO:0000256" key="10">
    <source>
        <dbReference type="RuleBase" id="RU003423"/>
    </source>
</evidence>
<dbReference type="InterPro" id="IPR023213">
    <property type="entry name" value="CAT-like_dom_sf"/>
</dbReference>
<dbReference type="SUPFAM" id="SSF47005">
    <property type="entry name" value="Peripheral subunit-binding domain of 2-oxo acid dehydrogenase complex"/>
    <property type="match status" value="1"/>
</dbReference>
<proteinExistence type="inferred from homology"/>
<dbReference type="InterPro" id="IPR000089">
    <property type="entry name" value="Biotin_lipoyl"/>
</dbReference>
<comment type="similarity">
    <text evidence="2 10">Belongs to the 2-oxoacid dehydrogenase family.</text>
</comment>
<dbReference type="PANTHER" id="PTHR43178">
    <property type="entry name" value="DIHYDROLIPOAMIDE ACETYLTRANSFERASE COMPONENT OF PYRUVATE DEHYDROGENASE COMPLEX"/>
    <property type="match status" value="1"/>
</dbReference>
<dbReference type="InterPro" id="IPR050743">
    <property type="entry name" value="2-oxoacid_DH_E2_comp"/>
</dbReference>
<dbReference type="InterPro" id="IPR003016">
    <property type="entry name" value="2-oxoA_DH_lipoyl-BS"/>
</dbReference>
<accession>A0A5E4Y493</accession>
<dbReference type="GO" id="GO:0004742">
    <property type="term" value="F:dihydrolipoyllysine-residue acetyltransferase activity"/>
    <property type="evidence" value="ECO:0007669"/>
    <property type="project" value="UniProtKB-EC"/>
</dbReference>
<comment type="catalytic activity">
    <reaction evidence="9">
        <text>N(6)-[(R)-dihydrolipoyl]-L-lysyl-[protein] + acetyl-CoA = N(6)-[(R)-S(8)-acetyldihydrolipoyl]-L-lysyl-[protein] + CoA</text>
        <dbReference type="Rhea" id="RHEA:17017"/>
        <dbReference type="Rhea" id="RHEA-COMP:10475"/>
        <dbReference type="Rhea" id="RHEA-COMP:10478"/>
        <dbReference type="ChEBI" id="CHEBI:57287"/>
        <dbReference type="ChEBI" id="CHEBI:57288"/>
        <dbReference type="ChEBI" id="CHEBI:83100"/>
        <dbReference type="ChEBI" id="CHEBI:83111"/>
        <dbReference type="EC" id="2.3.1.12"/>
    </reaction>
</comment>
<evidence type="ECO:0000256" key="5">
    <source>
        <dbReference type="ARBA" id="ARBA00022737"/>
    </source>
</evidence>
<comment type="subunit">
    <text evidence="3">Forms a 24-polypeptide structural core with octahedral symmetry.</text>
</comment>
<dbReference type="PROSITE" id="PS51826">
    <property type="entry name" value="PSBD"/>
    <property type="match status" value="1"/>
</dbReference>
<dbReference type="EMBL" id="CABPRZ010000021">
    <property type="protein sequence ID" value="VVE43499.1"/>
    <property type="molecule type" value="Genomic_DNA"/>
</dbReference>
<organism evidence="13 14">
    <name type="scientific">Pandoraea terrae</name>
    <dbReference type="NCBI Taxonomy" id="1537710"/>
    <lineage>
        <taxon>Bacteria</taxon>
        <taxon>Pseudomonadati</taxon>
        <taxon>Pseudomonadota</taxon>
        <taxon>Betaproteobacteria</taxon>
        <taxon>Burkholderiales</taxon>
        <taxon>Burkholderiaceae</taxon>
        <taxon>Pandoraea</taxon>
    </lineage>
</organism>
<dbReference type="InterPro" id="IPR036625">
    <property type="entry name" value="E3-bd_dom_sf"/>
</dbReference>
<keyword evidence="4 10" id="KW-0808">Transferase</keyword>
<dbReference type="InterPro" id="IPR001078">
    <property type="entry name" value="2-oxoacid_DH_actylTfrase"/>
</dbReference>
<feature type="domain" description="Lipoyl-binding" evidence="11">
    <location>
        <begin position="3"/>
        <end position="77"/>
    </location>
</feature>
<dbReference type="FunFam" id="2.40.50.100:FF:000009">
    <property type="entry name" value="Acetyltransferase component of pyruvate dehydrogenase complex"/>
    <property type="match status" value="2"/>
</dbReference>
<evidence type="ECO:0000313" key="14">
    <source>
        <dbReference type="Proteomes" id="UP000414233"/>
    </source>
</evidence>
<name>A0A5E4Y493_9BURK</name>
<dbReference type="Proteomes" id="UP000414233">
    <property type="component" value="Unassembled WGS sequence"/>
</dbReference>
<dbReference type="AlphaFoldDB" id="A0A5E4Y493"/>
<keyword evidence="14" id="KW-1185">Reference proteome</keyword>
<keyword evidence="5" id="KW-0677">Repeat</keyword>
<dbReference type="GO" id="GO:0005737">
    <property type="term" value="C:cytoplasm"/>
    <property type="evidence" value="ECO:0007669"/>
    <property type="project" value="TreeGrafter"/>
</dbReference>
<sequence>MSNNDIKVPDIGDFKDVPVIEIFVEVGDTVKAEDPLVSLESDKATMDVPAPRGGVVKSIAVKVGDKVSEGSVIMRFDDAGAAGAPAEAAKPSVSAAPAAVSAPVGLAEVRVPDIGDFKDVPVIEIFVKVGDTVKAEDPLVSLESDKATMDVPAPLSGTVQEIRAKLGDKVSEGSVIIVLSTGATTPAPAAAAAVAASAPSVHASAPAASGGIDEAAFGLAYAGPAVRKLARELGVDLGKVKGTGDHGRIVQADVEAYAKGGGKAAESAAPKSSGAGAGVGGIDLLPWPKVDFAKFGPTERKELSRIKKISAANLHRNWVVIPHVTTHDEADITDLEQFRVQMNKELEKSGVKVSMLPFMMKAAVATLKKFPEFNASLDGDALVTKNYWHIGFAADTPNGLVVPVIRDVDKKTIPEIAKEMSELAKLARDGKLKPDQMSGGTFTISSLGGIGGIYFTPIINAPEVAIMGVCKSYWKQHSSDGKTSSWRLTLPLSLSWDHRVIDGAAAARFNVHFANILADMRRIMF</sequence>
<dbReference type="GO" id="GO:0031405">
    <property type="term" value="F:lipoic acid binding"/>
    <property type="evidence" value="ECO:0007669"/>
    <property type="project" value="TreeGrafter"/>
</dbReference>
<dbReference type="RefSeq" id="WP_150698978.1">
    <property type="nucleotide sequence ID" value="NZ_CABPRZ010000021.1"/>
</dbReference>
<dbReference type="CDD" id="cd06849">
    <property type="entry name" value="lipoyl_domain"/>
    <property type="match status" value="2"/>
</dbReference>
<feature type="domain" description="Lipoyl-binding" evidence="11">
    <location>
        <begin position="106"/>
        <end position="180"/>
    </location>
</feature>
<keyword evidence="6 10" id="KW-0450">Lipoyl</keyword>
<evidence type="ECO:0000256" key="9">
    <source>
        <dbReference type="ARBA" id="ARBA00048370"/>
    </source>
</evidence>
<dbReference type="Gene3D" id="2.40.50.100">
    <property type="match status" value="2"/>
</dbReference>
<dbReference type="Pfam" id="PF02817">
    <property type="entry name" value="E3_binding"/>
    <property type="match status" value="1"/>
</dbReference>
<comment type="function">
    <text evidence="8">The pyruvate dehydrogenase complex catalyzes the overall conversion of pyruvate to acetyl-CoA and CO(2). It contains multiple copies of three enzymatic components: pyruvate dehydrogenase (E1), dihydrolipoamide acetyltransferase (E2) and lipoamide dehydrogenase (E3).</text>
</comment>
<evidence type="ECO:0000256" key="1">
    <source>
        <dbReference type="ARBA" id="ARBA00001938"/>
    </source>
</evidence>
<evidence type="ECO:0000259" key="11">
    <source>
        <dbReference type="PROSITE" id="PS50968"/>
    </source>
</evidence>
<dbReference type="SUPFAM" id="SSF51230">
    <property type="entry name" value="Single hybrid motif"/>
    <property type="match status" value="2"/>
</dbReference>
<evidence type="ECO:0000256" key="2">
    <source>
        <dbReference type="ARBA" id="ARBA00007317"/>
    </source>
</evidence>
<evidence type="ECO:0000256" key="6">
    <source>
        <dbReference type="ARBA" id="ARBA00022823"/>
    </source>
</evidence>
<dbReference type="EC" id="2.3.1.-" evidence="10"/>
<feature type="domain" description="Peripheral subunit-binding (PSBD)" evidence="12">
    <location>
        <begin position="221"/>
        <end position="258"/>
    </location>
</feature>
<dbReference type="OrthoDB" id="9805770at2"/>
<dbReference type="SUPFAM" id="SSF52777">
    <property type="entry name" value="CoA-dependent acyltransferases"/>
    <property type="match status" value="1"/>
</dbReference>